<dbReference type="InterPro" id="IPR030934">
    <property type="entry name" value="Intein_C"/>
</dbReference>
<gene>
    <name evidence="3" type="ORF">GSF22_32765</name>
</gene>
<dbReference type="CDD" id="cd00081">
    <property type="entry name" value="Hint"/>
    <property type="match status" value="1"/>
</dbReference>
<evidence type="ECO:0000256" key="1">
    <source>
        <dbReference type="SAM" id="MobiDB-lite"/>
    </source>
</evidence>
<name>A0ABS3W1X3_MICEH</name>
<evidence type="ECO:0000313" key="4">
    <source>
        <dbReference type="Proteomes" id="UP000823521"/>
    </source>
</evidence>
<comment type="caution">
    <text evidence="3">The sequence shown here is derived from an EMBL/GenBank/DDBJ whole genome shotgun (WGS) entry which is preliminary data.</text>
</comment>
<evidence type="ECO:0000259" key="2">
    <source>
        <dbReference type="SMART" id="SM00306"/>
    </source>
</evidence>
<feature type="region of interest" description="Disordered" evidence="1">
    <location>
        <begin position="166"/>
        <end position="207"/>
    </location>
</feature>
<dbReference type="PROSITE" id="PS50818">
    <property type="entry name" value="INTEIN_C_TER"/>
    <property type="match status" value="1"/>
</dbReference>
<dbReference type="Gene3D" id="2.170.16.10">
    <property type="entry name" value="Hedgehog/Intein (Hint) domain"/>
    <property type="match status" value="1"/>
</dbReference>
<accession>A0ABS3W1X3</accession>
<feature type="domain" description="Hint" evidence="2">
    <location>
        <begin position="196"/>
        <end position="297"/>
    </location>
</feature>
<dbReference type="Pfam" id="PF07591">
    <property type="entry name" value="PT-HINT"/>
    <property type="match status" value="1"/>
</dbReference>
<keyword evidence="4" id="KW-1185">Reference proteome</keyword>
<dbReference type="InterPro" id="IPR036844">
    <property type="entry name" value="Hint_dom_sf"/>
</dbReference>
<organism evidence="3 4">
    <name type="scientific">Micromonospora echinofusca</name>
    <dbReference type="NCBI Taxonomy" id="47858"/>
    <lineage>
        <taxon>Bacteria</taxon>
        <taxon>Bacillati</taxon>
        <taxon>Actinomycetota</taxon>
        <taxon>Actinomycetes</taxon>
        <taxon>Micromonosporales</taxon>
        <taxon>Micromonosporaceae</taxon>
        <taxon>Micromonospora</taxon>
    </lineage>
</organism>
<dbReference type="Proteomes" id="UP000823521">
    <property type="component" value="Unassembled WGS sequence"/>
</dbReference>
<reference evidence="3 4" key="1">
    <citation type="submission" date="2019-12" db="EMBL/GenBank/DDBJ databases">
        <title>Whole genome sequencing of endophytic Actinobacterium Micromonospora sp. MPMI6T.</title>
        <authorList>
            <person name="Evv R."/>
            <person name="Podile A.R."/>
        </authorList>
    </citation>
    <scope>NUCLEOTIDE SEQUENCE [LARGE SCALE GENOMIC DNA]</scope>
    <source>
        <strain evidence="3 4">MPMI6</strain>
    </source>
</reference>
<evidence type="ECO:0000313" key="3">
    <source>
        <dbReference type="EMBL" id="MBO4210731.1"/>
    </source>
</evidence>
<dbReference type="InterPro" id="IPR003587">
    <property type="entry name" value="Hint_dom_N"/>
</dbReference>
<proteinExistence type="predicted"/>
<sequence length="454" mass="48582">MNAYQYGKNNPVTNADPTGLMIINDGGGAYVPPAIHVLKQVQTGWNRGIKNWIPDKWRGVKQFVKDPKGTVKATAVEVESWNAKYHYPSKVMPASVNLGAACVITGVCQVYEDFKAGNYVDAGYGASQMTADLVAAGVTEGAGAVVGAGLRVTSIATKAANTVTKLATKPSAPKPTTPKATKAPKPDSPSGSAVGCHSFAPSTPVLMADGEHKPISEVTQGDEVKAHDPETGETTNQKVTELHINLDTELTDLTVQTEEGDLTTLYTTQNHPFWSETRNDWVNAEELQPAERLGTDSGSVAVASTRNYVGSQTMRDLTVANIHTYYVIADSVPVLVHNCGGEITVYRGVPEGHPGYANAQNGLAVPRGGDSTAEMHQLGHTDSVWTSWSTNSGAAERAATRGETRRGVVIEARIPKNQPHIHVNDQPWADPELRFEFEVLVEGPLEGVPREVGR</sequence>
<dbReference type="SMART" id="SM00306">
    <property type="entry name" value="HintN"/>
    <property type="match status" value="1"/>
</dbReference>
<dbReference type="EMBL" id="WVUH01000574">
    <property type="protein sequence ID" value="MBO4210731.1"/>
    <property type="molecule type" value="Genomic_DNA"/>
</dbReference>
<dbReference type="SUPFAM" id="SSF51294">
    <property type="entry name" value="Hedgehog/intein (Hint) domain"/>
    <property type="match status" value="1"/>
</dbReference>
<protein>
    <recommendedName>
        <fullName evidence="2">Hint domain-containing protein</fullName>
    </recommendedName>
</protein>